<gene>
    <name evidence="2" type="ORF">GC098_31480</name>
</gene>
<reference evidence="2 3" key="1">
    <citation type="submission" date="2019-10" db="EMBL/GenBank/DDBJ databases">
        <title>Description of Paenibacillus terrestris sp. nov.</title>
        <authorList>
            <person name="Carlier A."/>
            <person name="Qi S."/>
        </authorList>
    </citation>
    <scope>NUCLEOTIDE SEQUENCE [LARGE SCALE GENOMIC DNA]</scope>
    <source>
        <strain evidence="2 3">LMG 31458</strain>
    </source>
</reference>
<protein>
    <submittedName>
        <fullName evidence="2">DinB family protein</fullName>
    </submittedName>
</protein>
<dbReference type="EMBL" id="WHOA01000234">
    <property type="protein sequence ID" value="NOU75824.1"/>
    <property type="molecule type" value="Genomic_DNA"/>
</dbReference>
<sequence>MSEMIISTTKTVRQVAIHQVQAIPEELFDIQAASYNNTIRWNVGHMIYWMDAYMMLGFSKKSAIPASYASFFNSGTAPANWTNTPPSKEELIQQLSSQLSQLSELSPESLELPFEKPMQFGPLTFNKVGELLNFGIVHEGMHLATCDCLLKAIQGKH</sequence>
<dbReference type="InterPro" id="IPR024775">
    <property type="entry name" value="DinB-like"/>
</dbReference>
<evidence type="ECO:0000313" key="2">
    <source>
        <dbReference type="EMBL" id="NOU75824.1"/>
    </source>
</evidence>
<keyword evidence="3" id="KW-1185">Reference proteome</keyword>
<feature type="domain" description="DinB-like" evidence="1">
    <location>
        <begin position="10"/>
        <end position="145"/>
    </location>
</feature>
<name>A0ABX1Y5E0_9BACL</name>
<organism evidence="2 3">
    <name type="scientific">Paenibacillus phytorum</name>
    <dbReference type="NCBI Taxonomy" id="2654977"/>
    <lineage>
        <taxon>Bacteria</taxon>
        <taxon>Bacillati</taxon>
        <taxon>Bacillota</taxon>
        <taxon>Bacilli</taxon>
        <taxon>Bacillales</taxon>
        <taxon>Paenibacillaceae</taxon>
        <taxon>Paenibacillus</taxon>
    </lineage>
</organism>
<dbReference type="InterPro" id="IPR034660">
    <property type="entry name" value="DinB/YfiT-like"/>
</dbReference>
<comment type="caution">
    <text evidence="2">The sequence shown here is derived from an EMBL/GenBank/DDBJ whole genome shotgun (WGS) entry which is preliminary data.</text>
</comment>
<dbReference type="Pfam" id="PF12867">
    <property type="entry name" value="DinB_2"/>
    <property type="match status" value="1"/>
</dbReference>
<dbReference type="SUPFAM" id="SSF109854">
    <property type="entry name" value="DinB/YfiT-like putative metalloenzymes"/>
    <property type="match status" value="1"/>
</dbReference>
<proteinExistence type="predicted"/>
<evidence type="ECO:0000259" key="1">
    <source>
        <dbReference type="Pfam" id="PF12867"/>
    </source>
</evidence>
<dbReference type="Gene3D" id="1.20.120.450">
    <property type="entry name" value="dinb family like domain"/>
    <property type="match status" value="1"/>
</dbReference>
<accession>A0ABX1Y5E0</accession>
<dbReference type="RefSeq" id="WP_171647839.1">
    <property type="nucleotide sequence ID" value="NZ_WHOA01000234.1"/>
</dbReference>
<evidence type="ECO:0000313" key="3">
    <source>
        <dbReference type="Proteomes" id="UP000616779"/>
    </source>
</evidence>
<dbReference type="Proteomes" id="UP000616779">
    <property type="component" value="Unassembled WGS sequence"/>
</dbReference>